<dbReference type="EMBL" id="CABFNO020001527">
    <property type="protein sequence ID" value="CAG9994448.1"/>
    <property type="molecule type" value="Genomic_DNA"/>
</dbReference>
<feature type="transmembrane region" description="Helical" evidence="1">
    <location>
        <begin position="127"/>
        <end position="145"/>
    </location>
</feature>
<evidence type="ECO:0000256" key="1">
    <source>
        <dbReference type="SAM" id="Phobius"/>
    </source>
</evidence>
<gene>
    <name evidence="2" type="ORF">CBYS24578_00013441</name>
</gene>
<proteinExistence type="predicted"/>
<organism evidence="2 3">
    <name type="scientific">Clonostachys byssicola</name>
    <dbReference type="NCBI Taxonomy" id="160290"/>
    <lineage>
        <taxon>Eukaryota</taxon>
        <taxon>Fungi</taxon>
        <taxon>Dikarya</taxon>
        <taxon>Ascomycota</taxon>
        <taxon>Pezizomycotina</taxon>
        <taxon>Sordariomycetes</taxon>
        <taxon>Hypocreomycetidae</taxon>
        <taxon>Hypocreales</taxon>
        <taxon>Bionectriaceae</taxon>
        <taxon>Clonostachys</taxon>
    </lineage>
</organism>
<name>A0A9N9UP47_9HYPO</name>
<evidence type="ECO:0000313" key="2">
    <source>
        <dbReference type="EMBL" id="CAG9994448.1"/>
    </source>
</evidence>
<evidence type="ECO:0000313" key="3">
    <source>
        <dbReference type="Proteomes" id="UP000754883"/>
    </source>
</evidence>
<keyword evidence="1" id="KW-0472">Membrane</keyword>
<protein>
    <submittedName>
        <fullName evidence="2">Uncharacterized protein</fullName>
    </submittedName>
</protein>
<reference evidence="2" key="1">
    <citation type="submission" date="2021-10" db="EMBL/GenBank/DDBJ databases">
        <authorList>
            <person name="Piombo E."/>
        </authorList>
    </citation>
    <scope>NUCLEOTIDE SEQUENCE</scope>
</reference>
<dbReference type="Pfam" id="PF20174">
    <property type="entry name" value="DUF6540"/>
    <property type="match status" value="1"/>
</dbReference>
<comment type="caution">
    <text evidence="2">The sequence shown here is derived from an EMBL/GenBank/DDBJ whole genome shotgun (WGS) entry which is preliminary data.</text>
</comment>
<dbReference type="Proteomes" id="UP000754883">
    <property type="component" value="Unassembled WGS sequence"/>
</dbReference>
<keyword evidence="3" id="KW-1185">Reference proteome</keyword>
<keyword evidence="1" id="KW-1133">Transmembrane helix</keyword>
<dbReference type="OrthoDB" id="37659at2759"/>
<sequence>MAKRTLYLVTYDRGTYPTTGKVKPYHWSYFIQTDLRGNKNLGIAHQLRGMPGGFYYPGPEQLDLVKSGSPKEELEIGEVDDSNLKRVHEILSSVRIETSESSGWNCQDWSLAGFEMLKEEGFVYKHFEFYVSFSFGLILLYNLLYNFNPPLSRP</sequence>
<dbReference type="AlphaFoldDB" id="A0A9N9UP47"/>
<accession>A0A9N9UP47</accession>
<keyword evidence="1" id="KW-0812">Transmembrane</keyword>
<dbReference type="InterPro" id="IPR046670">
    <property type="entry name" value="DUF6540"/>
</dbReference>